<proteinExistence type="predicted"/>
<name>A0A1B0DL38_PHLPP</name>
<evidence type="ECO:0000256" key="3">
    <source>
        <dbReference type="ARBA" id="ARBA00023163"/>
    </source>
</evidence>
<reference evidence="8" key="1">
    <citation type="submission" date="2022-08" db="UniProtKB">
        <authorList>
            <consortium name="EnsemblMetazoa"/>
        </authorList>
    </citation>
    <scope>IDENTIFICATION</scope>
    <source>
        <strain evidence="8">Israel</strain>
    </source>
</reference>
<evidence type="ECO:0000256" key="2">
    <source>
        <dbReference type="ARBA" id="ARBA00023015"/>
    </source>
</evidence>
<evidence type="ECO:0000256" key="4">
    <source>
        <dbReference type="ARBA" id="ARBA00023242"/>
    </source>
</evidence>
<dbReference type="InterPro" id="IPR003822">
    <property type="entry name" value="PAH"/>
</dbReference>
<dbReference type="EMBL" id="AJVK01016183">
    <property type="status" value="NOT_ANNOTATED_CDS"/>
    <property type="molecule type" value="Genomic_DNA"/>
</dbReference>
<evidence type="ECO:0008006" key="10">
    <source>
        <dbReference type="Google" id="ProtNLM"/>
    </source>
</evidence>
<keyword evidence="9" id="KW-1185">Reference proteome</keyword>
<dbReference type="EMBL" id="AJVK01016185">
    <property type="status" value="NOT_ANNOTATED_CDS"/>
    <property type="molecule type" value="Genomic_DNA"/>
</dbReference>
<feature type="coiled-coil region" evidence="6">
    <location>
        <begin position="650"/>
        <end position="684"/>
    </location>
</feature>
<evidence type="ECO:0000256" key="1">
    <source>
        <dbReference type="ARBA" id="ARBA00004123"/>
    </source>
</evidence>
<feature type="compositionally biased region" description="Polar residues" evidence="7">
    <location>
        <begin position="91"/>
        <end position="102"/>
    </location>
</feature>
<dbReference type="EnsemblMetazoa" id="PPAI008982-RA">
    <property type="protein sequence ID" value="PPAI008982-PA"/>
    <property type="gene ID" value="PPAI008982"/>
</dbReference>
<dbReference type="InterPro" id="IPR036600">
    <property type="entry name" value="PAH_sf"/>
</dbReference>
<dbReference type="PANTHER" id="PTHR16088">
    <property type="entry name" value="YY1 ASSOCIATED PROTEIN-RELATED"/>
    <property type="match status" value="1"/>
</dbReference>
<keyword evidence="2" id="KW-0805">Transcription regulation</keyword>
<dbReference type="VEuPathDB" id="VectorBase:PPAI008982"/>
<comment type="subcellular location">
    <subcellularLocation>
        <location evidence="1 5">Nucleus</location>
    </subcellularLocation>
</comment>
<feature type="compositionally biased region" description="Basic and acidic residues" evidence="7">
    <location>
        <begin position="116"/>
        <end position="125"/>
    </location>
</feature>
<dbReference type="GO" id="GO:0003712">
    <property type="term" value="F:transcription coregulator activity"/>
    <property type="evidence" value="ECO:0007669"/>
    <property type="project" value="TreeGrafter"/>
</dbReference>
<feature type="region of interest" description="Disordered" evidence="7">
    <location>
        <begin position="1"/>
        <end position="21"/>
    </location>
</feature>
<dbReference type="Gene3D" id="1.10.10.60">
    <property type="entry name" value="Homeodomain-like"/>
    <property type="match status" value="1"/>
</dbReference>
<dbReference type="EMBL" id="AJVK01016184">
    <property type="status" value="NOT_ANNOTATED_CDS"/>
    <property type="molecule type" value="Genomic_DNA"/>
</dbReference>
<protein>
    <recommendedName>
        <fullName evidence="10">Myb-like domain-containing protein</fullName>
    </recommendedName>
</protein>
<dbReference type="PANTHER" id="PTHR16088:SF3">
    <property type="entry name" value="GON-4-LIKE PROTEIN"/>
    <property type="match status" value="1"/>
</dbReference>
<dbReference type="GO" id="GO:0006355">
    <property type="term" value="P:regulation of DNA-templated transcription"/>
    <property type="evidence" value="ECO:0007669"/>
    <property type="project" value="InterPro"/>
</dbReference>
<accession>A0A1B0DL38</accession>
<feature type="region of interest" description="Disordered" evidence="7">
    <location>
        <begin position="1120"/>
        <end position="1151"/>
    </location>
</feature>
<feature type="compositionally biased region" description="Acidic residues" evidence="7">
    <location>
        <begin position="8"/>
        <end position="21"/>
    </location>
</feature>
<dbReference type="GO" id="GO:0005634">
    <property type="term" value="C:nucleus"/>
    <property type="evidence" value="ECO:0007669"/>
    <property type="project" value="UniProtKB-SubCell"/>
</dbReference>
<evidence type="ECO:0000256" key="5">
    <source>
        <dbReference type="PROSITE-ProRule" id="PRU00810"/>
    </source>
</evidence>
<dbReference type="SUPFAM" id="SSF47762">
    <property type="entry name" value="PAH2 domain"/>
    <property type="match status" value="1"/>
</dbReference>
<evidence type="ECO:0000256" key="6">
    <source>
        <dbReference type="SAM" id="Coils"/>
    </source>
</evidence>
<evidence type="ECO:0000256" key="7">
    <source>
        <dbReference type="SAM" id="MobiDB-lite"/>
    </source>
</evidence>
<dbReference type="VEuPathDB" id="VectorBase:PPAPM1_011671"/>
<feature type="region of interest" description="Disordered" evidence="7">
    <location>
        <begin position="1182"/>
        <end position="1264"/>
    </location>
</feature>
<feature type="region of interest" description="Disordered" evidence="7">
    <location>
        <begin position="333"/>
        <end position="352"/>
    </location>
</feature>
<sequence length="1332" mass="154239">MVRLKEEELAEAEVEEEVEVETESADLMPKLTRLKAKELNKQLPAIVPLTLKAPEEESETAVLMTKELNEDTDDEEYKPSEEDFHSDDDTNTSISDMDSQPATPGGDSMPLPDGDDSIKYTKDGLFKIPQVCATPSPNKKSQEPFRPPALGTRSKVSLAKTTIEDIEETFVPPDITTDMYEFDCDMDNVWQEFLNEFRRPLTTTETHEEDDEADPEYVAADQIPLDKEELREVKVSRKELSDLMAELFDGIDDDGNPEILCPAVGGDEEEAGGARTKPTPTKYQKNRVELSPEPTMPFNMIAQSTPIVYHQNYQDLSKGDDVLEMSTVLENSLDMEEEEQQPENLQDTHSDSSTEVMSFSALDSPKQIYRKVIELKYRQMAKVQPVEIFEPGQIGFTDFQRQILAQQLRMHVQLNTQHFVQTYSHPHLWKSAEKPRKMLAELWDIAKSNRNSTFNAINLQGAVELCESWKREMDVINEENTEEINRNNKNWKTKTFNTRIMDLMINSTVFLYPKLLPSIPFRVMPFHYTFHRHEGMAMAHFYDTIYRDLREQALKQTKYIEPSRRRVCDKINLFMCPWKTPRQIYKFLEREKNSPIMNPVKYYFENNRLLPVSHVIESINPNQVLANLPLSSLPKNWETFFQTEKKRKVKAQKERELLAKKRKRARLIQKFQAQKRNRANLNNLSAESLSEGDTGVTLTVSPEKQITIFSSNSLIVSINERTLLNSCTPESVRKPIEQTRLQETKENGESVLKRKLERILREYSQDLEEKLQIFKAHTILSKIYTFIREFDIFVRILGEKMQADKRIRESGEIQEDPKKLKLIDEKPMPEQKRHKHRLHDSNRLLLLPERNDDQMQRDSVYSWNFFERVECTFKSAKQFDKFERFLTILNTFKPGKDEVADLYYKLEDLFLPEYPELAELFLTFLLPGHAAQVGKFFEHFILTNMQTLLTKINIYFAKQPNQLKKIYASLSELTREEGLTMDKIKAKFLPLLKGNQLLTDWFLQLFPNERPPASDNDEFEVISLRKHATDEEMAQINLSEDIQAERFKDPFENSPCSIKYMQGRIYYGNRVLLPAELSFLASQEIDHRQDRESRERSPSACVHEIKHAWDAKIQEGLRLQQSDHADPGPSDASATDGAKESSSKSPGDSPAKLCDYATLKMHAYRLNPHAITSEMVLACQESAEEGSSGKQSPKKATGGKKNPTSPKRATTKGAAKPPETNSAIEMARRLKVFLTAEEKPPKPRRVRQKKPPEEEEEEKEEIVPEKVEKVEEDVTWTRDQDKMILEVINGELDSEEEVIERLVELMADRTREQITTRFHFLLNVLRKFQTDD</sequence>
<keyword evidence="3" id="KW-0804">Transcription</keyword>
<dbReference type="PROSITE" id="PS51477">
    <property type="entry name" value="PAH"/>
    <property type="match status" value="1"/>
</dbReference>
<evidence type="ECO:0000313" key="8">
    <source>
        <dbReference type="EnsemblMetazoa" id="PPAI008982-PA"/>
    </source>
</evidence>
<organism evidence="8 9">
    <name type="scientific">Phlebotomus papatasi</name>
    <name type="common">Sandfly</name>
    <dbReference type="NCBI Taxonomy" id="29031"/>
    <lineage>
        <taxon>Eukaryota</taxon>
        <taxon>Metazoa</taxon>
        <taxon>Ecdysozoa</taxon>
        <taxon>Arthropoda</taxon>
        <taxon>Hexapoda</taxon>
        <taxon>Insecta</taxon>
        <taxon>Pterygota</taxon>
        <taxon>Neoptera</taxon>
        <taxon>Endopterygota</taxon>
        <taxon>Diptera</taxon>
        <taxon>Nematocera</taxon>
        <taxon>Psychodoidea</taxon>
        <taxon>Psychodidae</taxon>
        <taxon>Phlebotomus</taxon>
        <taxon>Phlebotomus</taxon>
    </lineage>
</organism>
<dbReference type="InterPro" id="IPR052435">
    <property type="entry name" value="YY1-Transcr_Regul"/>
</dbReference>
<keyword evidence="4 5" id="KW-0539">Nucleus</keyword>
<feature type="region of interest" description="Disordered" evidence="7">
    <location>
        <begin position="55"/>
        <end position="153"/>
    </location>
</feature>
<keyword evidence="6" id="KW-0175">Coiled coil</keyword>
<dbReference type="Proteomes" id="UP000092462">
    <property type="component" value="Unassembled WGS sequence"/>
</dbReference>
<evidence type="ECO:0000313" key="9">
    <source>
        <dbReference type="Proteomes" id="UP000092462"/>
    </source>
</evidence>